<dbReference type="RefSeq" id="WP_064878499.1">
    <property type="nucleotide sequence ID" value="NZ_LZSY01000017.1"/>
</dbReference>
<dbReference type="AlphaFoldDB" id="A0A1A0WGE4"/>
<dbReference type="OrthoDB" id="9793039at2"/>
<name>A0A1A0WGE4_MYCPR</name>
<dbReference type="Proteomes" id="UP000094008">
    <property type="component" value="Unassembled WGS sequence"/>
</dbReference>
<feature type="region of interest" description="Disordered" evidence="1">
    <location>
        <begin position="1"/>
        <end position="20"/>
    </location>
</feature>
<evidence type="ECO:0008006" key="4">
    <source>
        <dbReference type="Google" id="ProtNLM"/>
    </source>
</evidence>
<protein>
    <recommendedName>
        <fullName evidence="4">Glyoxalase-like domain-containing protein</fullName>
    </recommendedName>
</protein>
<dbReference type="EMBL" id="LZSY01000017">
    <property type="protein sequence ID" value="OBB97486.1"/>
    <property type="molecule type" value="Genomic_DNA"/>
</dbReference>
<evidence type="ECO:0000256" key="1">
    <source>
        <dbReference type="SAM" id="MobiDB-lite"/>
    </source>
</evidence>
<gene>
    <name evidence="2" type="ORF">A5779_15015</name>
</gene>
<evidence type="ECO:0000313" key="3">
    <source>
        <dbReference type="Proteomes" id="UP000094008"/>
    </source>
</evidence>
<evidence type="ECO:0000313" key="2">
    <source>
        <dbReference type="EMBL" id="OBB97486.1"/>
    </source>
</evidence>
<dbReference type="Gene3D" id="3.10.180.10">
    <property type="entry name" value="2,3-Dihydroxybiphenyl 1,2-Dioxygenase, domain 1"/>
    <property type="match status" value="1"/>
</dbReference>
<accession>A0A1A0WGE4</accession>
<reference evidence="3" key="1">
    <citation type="submission" date="2016-06" db="EMBL/GenBank/DDBJ databases">
        <authorList>
            <person name="Sutton G."/>
            <person name="Brinkac L."/>
            <person name="Sanka R."/>
            <person name="Adams M."/>
            <person name="Lau E."/>
            <person name="Mehaffy C."/>
            <person name="Tameris M."/>
            <person name="Hatherill M."/>
            <person name="Hanekom W."/>
            <person name="Mahomed H."/>
            <person name="Mcshane H."/>
        </authorList>
    </citation>
    <scope>NUCLEOTIDE SEQUENCE [LARGE SCALE GENOMIC DNA]</scope>
    <source>
        <strain evidence="3">852002-10433_SCH5171157</strain>
    </source>
</reference>
<proteinExistence type="predicted"/>
<organism evidence="2 3">
    <name type="scientific">Mycolicibacterium peregrinum</name>
    <name type="common">Mycobacterium peregrinum</name>
    <dbReference type="NCBI Taxonomy" id="43304"/>
    <lineage>
        <taxon>Bacteria</taxon>
        <taxon>Bacillati</taxon>
        <taxon>Actinomycetota</taxon>
        <taxon>Actinomycetes</taxon>
        <taxon>Mycobacteriales</taxon>
        <taxon>Mycobacteriaceae</taxon>
        <taxon>Mycolicibacterium</taxon>
    </lineage>
</organism>
<dbReference type="InterPro" id="IPR029068">
    <property type="entry name" value="Glyas_Bleomycin-R_OHBP_Dase"/>
</dbReference>
<comment type="caution">
    <text evidence="2">The sequence shown here is derived from an EMBL/GenBank/DDBJ whole genome shotgun (WGS) entry which is preliminary data.</text>
</comment>
<sequence length="75" mass="7824">MGSLHDHHLQQRCGTDDNPTGRVFAVANGDESAKLAETLGAAVVSSADTEWTNTALIKDPQGAPLVLSQFIPPPG</sequence>